<sequence>MTVGFLTWSGLWGKDNIGRRDRASIGHRSRVWSAVLVDRVVGQARLVEGVLANPAVTGERSKYVLPLRDYNSEVFFDHGRDPNASVMMVLCRDRHGLVLDVVSVLIGLGLRVVRVCDAEADCLPLLFQRMETELVELAQLGISTENVLAFFITEEDGSKVECPDRLAWIETMIKRELSDKYPRPQVANENWHRVWVHQNRGRGMSSVSFSNAVVFQLDSLALDMFARAGVEVMGSSVKSGDARTENTYFVTQNGKPLSEDRLFEVATQATTSVLSPLSTSYQRVWYQARVFPHMAVAEAIVLDGSIIRTDSRLVNWEKYETPNFRGRLPDLPYTRM</sequence>
<accession>A0A6T6CDN1</accession>
<evidence type="ECO:0000313" key="1">
    <source>
        <dbReference type="EMBL" id="CAD9236151.1"/>
    </source>
</evidence>
<dbReference type="CDD" id="cd04873">
    <property type="entry name" value="ACT_UUR-ACR-like"/>
    <property type="match status" value="1"/>
</dbReference>
<dbReference type="AlphaFoldDB" id="A0A6T6CDN1"/>
<protein>
    <submittedName>
        <fullName evidence="2">Uncharacterized protein</fullName>
    </submittedName>
</protein>
<name>A0A6T6CDN1_9RHOD</name>
<proteinExistence type="predicted"/>
<dbReference type="EMBL" id="HBGH01014820">
    <property type="protein sequence ID" value="CAD9236151.1"/>
    <property type="molecule type" value="Transcribed_RNA"/>
</dbReference>
<reference evidence="2" key="1">
    <citation type="submission" date="2021-01" db="EMBL/GenBank/DDBJ databases">
        <authorList>
            <person name="Corre E."/>
            <person name="Pelletier E."/>
            <person name="Niang G."/>
            <person name="Scheremetjew M."/>
            <person name="Finn R."/>
            <person name="Kale V."/>
            <person name="Holt S."/>
            <person name="Cochrane G."/>
            <person name="Meng A."/>
            <person name="Brown T."/>
            <person name="Cohen L."/>
        </authorList>
    </citation>
    <scope>NUCLEOTIDE SEQUENCE</scope>
    <source>
        <strain evidence="2">SAG 36.94</strain>
    </source>
</reference>
<gene>
    <name evidence="1" type="ORF">CCAE0312_LOCUS8243</name>
    <name evidence="2" type="ORF">CCAE0312_LOCUS8244</name>
</gene>
<organism evidence="2">
    <name type="scientific">Compsopogon caeruleus</name>
    <dbReference type="NCBI Taxonomy" id="31354"/>
    <lineage>
        <taxon>Eukaryota</taxon>
        <taxon>Rhodophyta</taxon>
        <taxon>Compsopogonophyceae</taxon>
        <taxon>Compsopogonales</taxon>
        <taxon>Compsopogonaceae</taxon>
        <taxon>Compsopogon</taxon>
    </lineage>
</organism>
<evidence type="ECO:0000313" key="2">
    <source>
        <dbReference type="EMBL" id="CAD9236152.1"/>
    </source>
</evidence>
<dbReference type="EMBL" id="HBGH01014821">
    <property type="protein sequence ID" value="CAD9236152.1"/>
    <property type="molecule type" value="Transcribed_RNA"/>
</dbReference>